<dbReference type="EMBL" id="JAKZGO010000008">
    <property type="protein sequence ID" value="MCH7414171.1"/>
    <property type="molecule type" value="Genomic_DNA"/>
</dbReference>
<dbReference type="Gene3D" id="3.40.50.150">
    <property type="entry name" value="Vaccinia Virus protein VP39"/>
    <property type="match status" value="1"/>
</dbReference>
<keyword evidence="2" id="KW-0808">Transferase</keyword>
<dbReference type="InterPro" id="IPR025714">
    <property type="entry name" value="Methyltranfer_dom"/>
</dbReference>
<reference evidence="2" key="1">
    <citation type="submission" date="2022-03" db="EMBL/GenBank/DDBJ databases">
        <title>De novo assembled genomes of Belliella spp. (Cyclobacteriaceae) strains.</title>
        <authorList>
            <person name="Szabo A."/>
            <person name="Korponai K."/>
            <person name="Felfoldi T."/>
        </authorList>
    </citation>
    <scope>NUCLEOTIDE SEQUENCE</scope>
    <source>
        <strain evidence="2">DSM 111903</strain>
    </source>
</reference>
<gene>
    <name evidence="2" type="ORF">MM213_11780</name>
</gene>
<keyword evidence="3" id="KW-1185">Reference proteome</keyword>
<evidence type="ECO:0000313" key="3">
    <source>
        <dbReference type="Proteomes" id="UP001165430"/>
    </source>
</evidence>
<dbReference type="CDD" id="cd02440">
    <property type="entry name" value="AdoMet_MTases"/>
    <property type="match status" value="1"/>
</dbReference>
<dbReference type="InterPro" id="IPR029063">
    <property type="entry name" value="SAM-dependent_MTases_sf"/>
</dbReference>
<name>A0ABS9VCL5_9BACT</name>
<dbReference type="GO" id="GO:0008168">
    <property type="term" value="F:methyltransferase activity"/>
    <property type="evidence" value="ECO:0007669"/>
    <property type="project" value="UniProtKB-KW"/>
</dbReference>
<dbReference type="RefSeq" id="WP_241412515.1">
    <property type="nucleotide sequence ID" value="NZ_JAKZGO010000008.1"/>
</dbReference>
<protein>
    <submittedName>
        <fullName evidence="2">Methyltransferase domain-containing protein</fullName>
    </submittedName>
</protein>
<proteinExistence type="predicted"/>
<feature type="domain" description="Methyltransferase" evidence="1">
    <location>
        <begin position="60"/>
        <end position="147"/>
    </location>
</feature>
<dbReference type="Proteomes" id="UP001165430">
    <property type="component" value="Unassembled WGS sequence"/>
</dbReference>
<accession>A0ABS9VCL5</accession>
<evidence type="ECO:0000313" key="2">
    <source>
        <dbReference type="EMBL" id="MCH7414171.1"/>
    </source>
</evidence>
<dbReference type="SUPFAM" id="SSF53335">
    <property type="entry name" value="S-adenosyl-L-methionine-dependent methyltransferases"/>
    <property type="match status" value="1"/>
</dbReference>
<comment type="caution">
    <text evidence="2">The sequence shown here is derived from an EMBL/GenBank/DDBJ whole genome shotgun (WGS) entry which is preliminary data.</text>
</comment>
<evidence type="ECO:0000259" key="1">
    <source>
        <dbReference type="Pfam" id="PF13847"/>
    </source>
</evidence>
<dbReference type="GO" id="GO:0032259">
    <property type="term" value="P:methylation"/>
    <property type="evidence" value="ECO:0007669"/>
    <property type="project" value="UniProtKB-KW"/>
</dbReference>
<sequence>MMGRFSQRSYEKEIMDDLEFEGPVLEQSLKELRTINKLLGGNKVTTTGLDFIMKKYPQENYLIADIGCGGGDMIRVMGDWAKKKNIKCEFIGIDANPNTIEFAKERLNDLDHVNFRAQNVFEDSFEKEQVDIITCTLFTHHFTDKELLRLLSSFISKARLGIIINDLHRHRLAYYSIKLLTRLFSKSPMVQNDGPLSVLRAFSKQDLQLLIKSSNIKTPQIKWFWAFRWQVIILTP</sequence>
<organism evidence="2 3">
    <name type="scientific">Belliella alkalica</name>
    <dbReference type="NCBI Taxonomy" id="1730871"/>
    <lineage>
        <taxon>Bacteria</taxon>
        <taxon>Pseudomonadati</taxon>
        <taxon>Bacteroidota</taxon>
        <taxon>Cytophagia</taxon>
        <taxon>Cytophagales</taxon>
        <taxon>Cyclobacteriaceae</taxon>
        <taxon>Belliella</taxon>
    </lineage>
</organism>
<dbReference type="Pfam" id="PF13847">
    <property type="entry name" value="Methyltransf_31"/>
    <property type="match status" value="1"/>
</dbReference>
<keyword evidence="2" id="KW-0489">Methyltransferase</keyword>